<dbReference type="EMBL" id="JABVED010000021">
    <property type="protein sequence ID" value="MBC6450887.1"/>
    <property type="molecule type" value="Genomic_DNA"/>
</dbReference>
<name>A0ABR7LE16_9PSEU</name>
<dbReference type="Gene3D" id="1.20.1270.360">
    <property type="match status" value="1"/>
</dbReference>
<protein>
    <submittedName>
        <fullName evidence="1">Four-helix bundle copper-binding protein</fullName>
    </submittedName>
</protein>
<dbReference type="InterPro" id="IPR005560">
    <property type="entry name" value="Csp_YhjQ"/>
</dbReference>
<dbReference type="RefSeq" id="WP_187223969.1">
    <property type="nucleotide sequence ID" value="NZ_JABVED010000021.1"/>
</dbReference>
<evidence type="ECO:0000313" key="1">
    <source>
        <dbReference type="EMBL" id="MBC6450887.1"/>
    </source>
</evidence>
<sequence length="138" mass="14686">MTVAAQMLQTYPKDLGGLDPEKLATCVEACFECAAACTACADACLSEDMVAELTTCVRVNQDCADLCETTGRVLSRHTGYDPDLTRCVLLACAVACKACATECESHARAHEHCRVCAEACRRCEQACRALLDDLGGVS</sequence>
<dbReference type="PANTHER" id="PTHR37310">
    <property type="entry name" value="CYTOPLASMIC PROTEIN-RELATED"/>
    <property type="match status" value="1"/>
</dbReference>
<comment type="caution">
    <text evidence="1">The sequence shown here is derived from an EMBL/GenBank/DDBJ whole genome shotgun (WGS) entry which is preliminary data.</text>
</comment>
<dbReference type="Pfam" id="PF03860">
    <property type="entry name" value="Csp"/>
    <property type="match status" value="1"/>
</dbReference>
<evidence type="ECO:0000313" key="2">
    <source>
        <dbReference type="Proteomes" id="UP000734823"/>
    </source>
</evidence>
<gene>
    <name evidence="1" type="ORF">GPZ80_27370</name>
</gene>
<accession>A0ABR7LE16</accession>
<organism evidence="1 2">
    <name type="scientific">Actinokineospora xionganensis</name>
    <dbReference type="NCBI Taxonomy" id="2684470"/>
    <lineage>
        <taxon>Bacteria</taxon>
        <taxon>Bacillati</taxon>
        <taxon>Actinomycetota</taxon>
        <taxon>Actinomycetes</taxon>
        <taxon>Pseudonocardiales</taxon>
        <taxon>Pseudonocardiaceae</taxon>
        <taxon>Actinokineospora</taxon>
    </lineage>
</organism>
<reference evidence="1 2" key="1">
    <citation type="submission" date="2020-06" db="EMBL/GenBank/DDBJ databases">
        <title>Actinokineospora xiongansis sp. nov., isolated from soil of Baiyangdian.</title>
        <authorList>
            <person name="Zhang X."/>
        </authorList>
    </citation>
    <scope>NUCLEOTIDE SEQUENCE [LARGE SCALE GENOMIC DNA]</scope>
    <source>
        <strain evidence="1 2">HBU206404</strain>
    </source>
</reference>
<proteinExistence type="predicted"/>
<dbReference type="Proteomes" id="UP000734823">
    <property type="component" value="Unassembled WGS sequence"/>
</dbReference>
<keyword evidence="2" id="KW-1185">Reference proteome</keyword>
<dbReference type="PANTHER" id="PTHR37310:SF1">
    <property type="entry name" value="CYTOPLASMIC PROTEIN"/>
    <property type="match status" value="1"/>
</dbReference>